<dbReference type="EMBL" id="JAGMVJ010000005">
    <property type="protein sequence ID" value="KAH7090220.1"/>
    <property type="molecule type" value="Genomic_DNA"/>
</dbReference>
<comment type="caution">
    <text evidence="7">The sequence shown here is derived from an EMBL/GenBank/DDBJ whole genome shotgun (WGS) entry which is preliminary data.</text>
</comment>
<dbReference type="InterPro" id="IPR051694">
    <property type="entry name" value="Immunoregulatory_rcpt-like"/>
</dbReference>
<evidence type="ECO:0000256" key="5">
    <source>
        <dbReference type="SAM" id="MobiDB-lite"/>
    </source>
</evidence>
<feature type="region of interest" description="Disordered" evidence="5">
    <location>
        <begin position="14"/>
        <end position="43"/>
    </location>
</feature>
<evidence type="ECO:0000256" key="1">
    <source>
        <dbReference type="ARBA" id="ARBA00004167"/>
    </source>
</evidence>
<keyword evidence="2 6" id="KW-0812">Transmembrane</keyword>
<dbReference type="Proteomes" id="UP000813461">
    <property type="component" value="Unassembled WGS sequence"/>
</dbReference>
<keyword evidence="4 6" id="KW-0472">Membrane</keyword>
<feature type="transmembrane region" description="Helical" evidence="6">
    <location>
        <begin position="64"/>
        <end position="86"/>
    </location>
</feature>
<dbReference type="OrthoDB" id="10484653at2759"/>
<evidence type="ECO:0000256" key="3">
    <source>
        <dbReference type="ARBA" id="ARBA00022989"/>
    </source>
</evidence>
<dbReference type="PANTHER" id="PTHR15549">
    <property type="entry name" value="PAIRED IMMUNOGLOBULIN-LIKE TYPE 2 RECEPTOR"/>
    <property type="match status" value="1"/>
</dbReference>
<name>A0A8K0RAB1_9PLEO</name>
<dbReference type="GO" id="GO:0016020">
    <property type="term" value="C:membrane"/>
    <property type="evidence" value="ECO:0007669"/>
    <property type="project" value="UniProtKB-SubCell"/>
</dbReference>
<sequence>MALDPPELYFRAAATSSSTSTSSSATITTRTTSPTPSSRASLSASTPSASAIVDDNGQSLSPGAIVGIVIGVILGLLLVLGGLYFMRRRTLRHKAQSGNVEDSLPELLLSNKPAGGNEKRAYQSDKAHFSELNDTGRPHELDPSQAQLLANTSWDETRLVESGSERGGQQGDVIPAQDGNLVGSVERQADPSFHVQAQKKREVEWLEMEEARLRQRREQLLHGGNGTG</sequence>
<gene>
    <name evidence="7" type="ORF">FB567DRAFT_546453</name>
</gene>
<evidence type="ECO:0000313" key="7">
    <source>
        <dbReference type="EMBL" id="KAH7090220.1"/>
    </source>
</evidence>
<organism evidence="7 8">
    <name type="scientific">Paraphoma chrysanthemicola</name>
    <dbReference type="NCBI Taxonomy" id="798071"/>
    <lineage>
        <taxon>Eukaryota</taxon>
        <taxon>Fungi</taxon>
        <taxon>Dikarya</taxon>
        <taxon>Ascomycota</taxon>
        <taxon>Pezizomycotina</taxon>
        <taxon>Dothideomycetes</taxon>
        <taxon>Pleosporomycetidae</taxon>
        <taxon>Pleosporales</taxon>
        <taxon>Pleosporineae</taxon>
        <taxon>Phaeosphaeriaceae</taxon>
        <taxon>Paraphoma</taxon>
    </lineage>
</organism>
<evidence type="ECO:0000256" key="6">
    <source>
        <dbReference type="SAM" id="Phobius"/>
    </source>
</evidence>
<keyword evidence="8" id="KW-1185">Reference proteome</keyword>
<evidence type="ECO:0000256" key="4">
    <source>
        <dbReference type="ARBA" id="ARBA00023136"/>
    </source>
</evidence>
<protein>
    <submittedName>
        <fullName evidence="7">Uncharacterized protein</fullName>
    </submittedName>
</protein>
<keyword evidence="3 6" id="KW-1133">Transmembrane helix</keyword>
<accession>A0A8K0RAB1</accession>
<evidence type="ECO:0000313" key="8">
    <source>
        <dbReference type="Proteomes" id="UP000813461"/>
    </source>
</evidence>
<evidence type="ECO:0000256" key="2">
    <source>
        <dbReference type="ARBA" id="ARBA00022692"/>
    </source>
</evidence>
<dbReference type="GO" id="GO:0071944">
    <property type="term" value="C:cell periphery"/>
    <property type="evidence" value="ECO:0007669"/>
    <property type="project" value="UniProtKB-ARBA"/>
</dbReference>
<reference evidence="7" key="1">
    <citation type="journal article" date="2021" name="Nat. Commun.">
        <title>Genetic determinants of endophytism in the Arabidopsis root mycobiome.</title>
        <authorList>
            <person name="Mesny F."/>
            <person name="Miyauchi S."/>
            <person name="Thiergart T."/>
            <person name="Pickel B."/>
            <person name="Atanasova L."/>
            <person name="Karlsson M."/>
            <person name="Huettel B."/>
            <person name="Barry K.W."/>
            <person name="Haridas S."/>
            <person name="Chen C."/>
            <person name="Bauer D."/>
            <person name="Andreopoulos W."/>
            <person name="Pangilinan J."/>
            <person name="LaButti K."/>
            <person name="Riley R."/>
            <person name="Lipzen A."/>
            <person name="Clum A."/>
            <person name="Drula E."/>
            <person name="Henrissat B."/>
            <person name="Kohler A."/>
            <person name="Grigoriev I.V."/>
            <person name="Martin F.M."/>
            <person name="Hacquard S."/>
        </authorList>
    </citation>
    <scope>NUCLEOTIDE SEQUENCE</scope>
    <source>
        <strain evidence="7">MPI-SDFR-AT-0120</strain>
    </source>
</reference>
<dbReference type="AlphaFoldDB" id="A0A8K0RAB1"/>
<comment type="subcellular location">
    <subcellularLocation>
        <location evidence="1">Membrane</location>
        <topology evidence="1">Single-pass membrane protein</topology>
    </subcellularLocation>
</comment>
<proteinExistence type="predicted"/>